<comment type="caution">
    <text evidence="2">The sequence shown here is derived from an EMBL/GenBank/DDBJ whole genome shotgun (WGS) entry which is preliminary data.</text>
</comment>
<keyword evidence="1" id="KW-0732">Signal</keyword>
<feature type="chain" id="PRO_5035191964" evidence="1">
    <location>
        <begin position="17"/>
        <end position="2026"/>
    </location>
</feature>
<dbReference type="Proteomes" id="UP000747542">
    <property type="component" value="Unassembled WGS sequence"/>
</dbReference>
<evidence type="ECO:0000313" key="3">
    <source>
        <dbReference type="Proteomes" id="UP000747542"/>
    </source>
</evidence>
<name>A0A8J5MSY4_HOMAM</name>
<reference evidence="2" key="1">
    <citation type="journal article" date="2021" name="Sci. Adv.">
        <title>The American lobster genome reveals insights on longevity, neural, and immune adaptations.</title>
        <authorList>
            <person name="Polinski J.M."/>
            <person name="Zimin A.V."/>
            <person name="Clark K.F."/>
            <person name="Kohn A.B."/>
            <person name="Sadowski N."/>
            <person name="Timp W."/>
            <person name="Ptitsyn A."/>
            <person name="Khanna P."/>
            <person name="Romanova D.Y."/>
            <person name="Williams P."/>
            <person name="Greenwood S.J."/>
            <person name="Moroz L.L."/>
            <person name="Walt D.R."/>
            <person name="Bodnar A.G."/>
        </authorList>
    </citation>
    <scope>NUCLEOTIDE SEQUENCE</scope>
    <source>
        <strain evidence="2">GMGI-L3</strain>
    </source>
</reference>
<keyword evidence="3" id="KW-1185">Reference proteome</keyword>
<organism evidence="2 3">
    <name type="scientific">Homarus americanus</name>
    <name type="common">American lobster</name>
    <dbReference type="NCBI Taxonomy" id="6706"/>
    <lineage>
        <taxon>Eukaryota</taxon>
        <taxon>Metazoa</taxon>
        <taxon>Ecdysozoa</taxon>
        <taxon>Arthropoda</taxon>
        <taxon>Crustacea</taxon>
        <taxon>Multicrustacea</taxon>
        <taxon>Malacostraca</taxon>
        <taxon>Eumalacostraca</taxon>
        <taxon>Eucarida</taxon>
        <taxon>Decapoda</taxon>
        <taxon>Pleocyemata</taxon>
        <taxon>Astacidea</taxon>
        <taxon>Nephropoidea</taxon>
        <taxon>Nephropidae</taxon>
        <taxon>Homarus</taxon>
    </lineage>
</organism>
<evidence type="ECO:0000256" key="1">
    <source>
        <dbReference type="SAM" id="SignalP"/>
    </source>
</evidence>
<proteinExistence type="predicted"/>
<dbReference type="EMBL" id="JAHLQT010028013">
    <property type="protein sequence ID" value="KAG7162216.1"/>
    <property type="molecule type" value="Genomic_DNA"/>
</dbReference>
<protein>
    <submittedName>
        <fullName evidence="2">Uncharacterized protein</fullName>
    </submittedName>
</protein>
<accession>A0A8J5MSY4</accession>
<gene>
    <name evidence="2" type="ORF">Hamer_G010893</name>
</gene>
<feature type="signal peptide" evidence="1">
    <location>
        <begin position="1"/>
        <end position="16"/>
    </location>
</feature>
<evidence type="ECO:0000313" key="2">
    <source>
        <dbReference type="EMBL" id="KAG7162216.1"/>
    </source>
</evidence>
<sequence length="2026" mass="222693">MIFQAMLWLRWAAAMAVGVLTMDASAHTNAPTPILLSSLHPAQLESVLDARLARLSGDILTIYQDQLRKHDDTVDKIQRVRRDAYYPSPPDDLWHSFIYNTGVGNRKVVEVEGVDRLGHLGPVRIVEVFPLNLPDLSAVYKGYDGRAYVEVDGRLEELKLHNNWTISSTGCDCGDGYKMARMCVLSSRWLPVSGICRSLGSGGDGEVVAVVGFHYQVQQGGSQTVLITAMGNIVTFYRVEGHEVEELSSVSVGQAVSHLGYGETFADHDGTIQKKRFLVMFGAGRTIQQFHQITVGKVSPAFAIGIAREWHAQGTGMKVLQSGGRVLITIHQEPHLAVYELKEDFWLRFRIQKIQTLAAPVTSWIMFNTGFENYLLTVSPDKLNIFVQKDAQYEVLQVLLTSTGLKSFDGVLAITLKSCRGEVVLIAGQGTDVVGYVLDPVFPMPQFKVAYRGNLDVGVMDWAKGFAYTDVFDDSTKHEYNRQKNIMAAAEDRLYYSVVTNGDVQADITINRGIFVTQIHSTEDLEAAKLVFPGTALAGGVTHQQYLTYIAQLDTPGTILDDLLHHITYIESTLDDAVSSSGTSRIIGGLKTVVGPGLHLPTMLTNSAFVGEVLDITGNPFSLNNTLSSLVIRNYGLKIGGKKTFTKGMVVNELYSLYMDDVAVSDLVSTTGSQTIAGAVFMNNVAMRDIKMHDGSTVAGIDLSKAVLLGESVVLGRAYFPRLEVGGNVEVMSSLLDGVNLDRLFDRSLSSGSQGAGTLEFNSDLVIDYLEATDIMGINIPDLLNDIVHKDEESFMSGKLIVSQSVVNEKNLYAGDVNSKEFPGNYPLKTNVPLVFTDQKNFAKIIIDEVKFGTKGVIGDISPHRFVTKTSNQHITGKKVFTQGIDIVGDLDITTKVIDGVNLDELFAMQGNKTMSADWDFNVIFKKPVRMPGIIYNGQINGIIFTAIAADLVYGNDNPSRISGRKTFHVGLSISNSHFTGSLNGESLESLVTIDTEQEIKGLITFQKDVTFNKLVANSVDGMDLNELISSALYLNKTEQVVSGKKIMNNVLVASLFVKGKVKGVDFKNVVTRSSSQTFIAPQTLHTAVFSSMMTHMIEFSDGFKLNGVDFSELVKKRVPLREAVNHTAVLYVDGEIAVVGTLSAEFINDYKIKELKRSIITDDTDSVIESPVRFSSMNVEGSITTKGKVGGNELSISALAEAAAKLAGNNIFIGNMVFSSVELHGDVEVDGLVDGVDLGLLQHNAVYKHLGEHQAITGTKILENGFTIKGNLITSRTNGVDLSTRLLTLHTDQVITASYSFSDLSAEKNVQLQGLFNKIDLKRLASGALMENEEIRTGKVRFTNGIMVRNLELRKSLNGIDVAENLVDAVRLQDSGVVVTGRKTFMANTRFKSLLVEFLNSVYLDAFFANVVTRNAAHTISGAVTVYGVVSAPWVTVQHLTVHVFLHSISVRGNLEAVLLNSYNLAQEYLTTTTEQTIMVNATLGSITATYIDVTGTVNSFYLFREKTNTLLSVGGQTVVGLTTVSGRILVLGNVLVSGRVGRHVTVKLADQTVLLTSDVQISGTMEFISYLQVTSLSSSTQVINYLFIPDLYKNAWFVDRPVSVGARVVFSAHTLLRAGLVSTGPIDELMVDKAYKETIVALSMFQNITEEFKGEFESVCKPIATLYKKLEDCAFEGDFFTDVKDYNFPKQHHSSIIFTAWETTYFIMSYEGQCYSDVFVWEKESGSFVHYQRLDNSGYGHHWLLLKGMDMVFVAMAASSTSNSCSNTNTTIWQVTPYNIEVFQVVAAGEHLSSETLPEGPLLHVHALHITITYTYLADSQTWRQLGRSPVADVGAEVVQEDGSVVYWRSRGGVGHVWVDRIATLTLDLPKAAINYASLFTKDNNIILVLIVTSFTFKEPVYTLRVYYVKERILKCVGIQVLTTSGQLLVFSVGNTATGATFIVVTQKELCPVIYTFSGEILKLWTELSAPRTSWLQHFEVRSDRFPTIMDHYLLLGRSDNRASLYYLVMKGVAIPEKNISCTI</sequence>